<feature type="domain" description="SLH" evidence="1">
    <location>
        <begin position="1349"/>
        <end position="1406"/>
    </location>
</feature>
<protein>
    <recommendedName>
        <fullName evidence="1">SLH domain-containing protein</fullName>
    </recommendedName>
</protein>
<sequence>MGSLTIDSGATMTGKLEGTNYNSDTNAGVATGNFAFTAYTPGEVLVEGTLVAEAGNATEHGHVAGLYLFRTNVIISGNGSINAKSGDLGLSDSTSYGVEVNGDATINVNAGGFRASGESCAVYPATTNVTINGTPVYYEVSTYRDGSNPTVCTDTDTWNSTYNGKFGAYKYINATTLYEVYINGTQVTRVNRHDVLGDGTVSYLPSADGSSAQLMLDGASLTTLQLDGDTELALTGTNTVGTVTEAGAVTLSGSGELTLTGSLDCGSESLTVESGAAVTVQGTVTAGTVVNGGTLINEGTLILPEATTVEQIQAINLTGDGIVKAGSKVYLGGIFYADGGDKSSSGIDLSTLPSEGTYYTAGSGYALFTPATTDPVANAKLVLHGAVVSTTSNTAITLPSDAPVDIVVDSDSSLTAGGSGNVIETGQALSVTGSGDLTLAGPYNAIKIIGSGAVSIDIDGDLTFDTAYWPIDIAGDITISARSITAIRGYHFYSGGEVSFTATDGDISLTTEDSPSGAIYGNSITLTANSGAVTVHHSDNAGGNYALNGTAVTVSALNDVTITTSRGAIFARDSSCTVSVASQSGSIQMGCASNQCVSASGMIILNAAGDITLNNSSISSSAILASGQTVNITAGGTLTSTSAYGFQTGALAVKANEVSIEGTTQDGIQASSVSITNTDGTSNCESVSITATSSSIDRAAISSGGNVTVKTDDLFICGKTSAKAINATGTVTIGDAGMIVGAISAGTDNIDSHILRAAYGGDISTSGLDLSASVPVVATYYTASSGYALFTPATTTPATLTLHNASINTTTGSALALPDNTVVVLEGSNSTSSEDAAAIYGGDALAVQGSGTLNASGVDDGGLFAEQITVTGSADVTVNGIDNRDANEPSVTVSGNAVFTSTESIRTGSYVQSGSADVAVNGHLLHGIMTIGELSVSGGSLTVTSEVAALISVGGITLGSGMAILTPSGGKIASTEITVESVTRTITSVLPAGEAALTAELTGSTISSNGATNVVIGTAPVTPGSGGGGGSSSTTVTVPVTGGSGSVSFSASVSGNTVTLTATDAQIKEIASAAATTGTIQIDVSGLEVDAVVVPAKVVTAASDASGSTGLAVALPGGTVTFDKTALASVIGKGDLKISVDTVDNSKLTEAQKSALGNQSSSALVVDVNVFVNGTQTSTFGDGRITVSVPYTPKSGENTDSITVWFIKDDGTIEPKNGMYNATIGCVEFITEHLSQYLIVSFPFADVAEDAWYYGSVAYAYNNGLFAGTGAATFSPETSMTRQMIWMVLARLDGKTPADMDAARAWAIENGISDGTNPTNSITREQLATILCRYAKYKGYDVTQGGMSIREFTDYDSISEYALTALSWSVNAGLMQGSDKNLMPTGSATRAQVATILQRFCQNVAK</sequence>
<name>A0A644XW52_9ZZZZ</name>
<reference evidence="2" key="1">
    <citation type="submission" date="2019-08" db="EMBL/GenBank/DDBJ databases">
        <authorList>
            <person name="Kucharzyk K."/>
            <person name="Murdoch R.W."/>
            <person name="Higgins S."/>
            <person name="Loffler F."/>
        </authorList>
    </citation>
    <scope>NUCLEOTIDE SEQUENCE</scope>
</reference>
<dbReference type="InterPro" id="IPR001119">
    <property type="entry name" value="SLH_dom"/>
</dbReference>
<proteinExistence type="predicted"/>
<feature type="domain" description="SLH" evidence="1">
    <location>
        <begin position="1240"/>
        <end position="1345"/>
    </location>
</feature>
<dbReference type="Pfam" id="PF00395">
    <property type="entry name" value="SLH"/>
    <property type="match status" value="2"/>
</dbReference>
<dbReference type="EMBL" id="VSSQ01003390">
    <property type="protein sequence ID" value="MPM20472.1"/>
    <property type="molecule type" value="Genomic_DNA"/>
</dbReference>
<organism evidence="2">
    <name type="scientific">bioreactor metagenome</name>
    <dbReference type="NCBI Taxonomy" id="1076179"/>
    <lineage>
        <taxon>unclassified sequences</taxon>
        <taxon>metagenomes</taxon>
        <taxon>ecological metagenomes</taxon>
    </lineage>
</organism>
<accession>A0A644XW52</accession>
<evidence type="ECO:0000313" key="2">
    <source>
        <dbReference type="EMBL" id="MPM20472.1"/>
    </source>
</evidence>
<evidence type="ECO:0000259" key="1">
    <source>
        <dbReference type="PROSITE" id="PS51272"/>
    </source>
</evidence>
<gene>
    <name evidence="2" type="ORF">SDC9_66902</name>
</gene>
<comment type="caution">
    <text evidence="2">The sequence shown here is derived from an EMBL/GenBank/DDBJ whole genome shotgun (WGS) entry which is preliminary data.</text>
</comment>
<dbReference type="PROSITE" id="PS51272">
    <property type="entry name" value="SLH"/>
    <property type="match status" value="2"/>
</dbReference>